<sequence length="482" mass="53632">MIETTRFSPTPLPNPQFFILLCIRFSEPIAFTLLFPFVYFMVKDFNLTDDERMIGYYAGLISASFAIGEFLSGVPWGILSDRIGRKPVMMFGLLGTTTTMFMFGLSKSLPWAMTTRFMAGILNGNIGVLKSMVGEMTDRSNRAKAFNYVSMTFGLGLIIGPALGGFLVYPADRFPAIFGNSEFFRTYPFSLPCIVSSALCAFSFILGLFYLEETAPRISRIPNSTLNTTTPLLTSDANPSSSVQVYGAESNDQTNVPEQANLTSILDTSPKRFTDGVSKGTWLVIQSYMGLSLIVTISDELFPFWAATPISNGGLDYHADDIGALSSMMGVVLVAMQLGLYNKLQRKFSSLTLLRWGFILYIPLFLMMPIVENFRNRGQSSLAWIVLIGMYVVRTFCNMLFFTSYNILLPESCESKQVLGKINGISQALASLMRGFGPYICGLFWSWSLSNGLSFPFDYHFTFFFYFSYVLSPLLGGLSHPP</sequence>
<name>A0ACC2SBY7_9FUNG</name>
<dbReference type="EMBL" id="QTSX02005665">
    <property type="protein sequence ID" value="KAJ9059631.1"/>
    <property type="molecule type" value="Genomic_DNA"/>
</dbReference>
<comment type="caution">
    <text evidence="1">The sequence shown here is derived from an EMBL/GenBank/DDBJ whole genome shotgun (WGS) entry which is preliminary data.</text>
</comment>
<organism evidence="1 2">
    <name type="scientific">Entomophthora muscae</name>
    <dbReference type="NCBI Taxonomy" id="34485"/>
    <lineage>
        <taxon>Eukaryota</taxon>
        <taxon>Fungi</taxon>
        <taxon>Fungi incertae sedis</taxon>
        <taxon>Zoopagomycota</taxon>
        <taxon>Entomophthoromycotina</taxon>
        <taxon>Entomophthoromycetes</taxon>
        <taxon>Entomophthorales</taxon>
        <taxon>Entomophthoraceae</taxon>
        <taxon>Entomophthora</taxon>
    </lineage>
</organism>
<evidence type="ECO:0000313" key="1">
    <source>
        <dbReference type="EMBL" id="KAJ9059631.1"/>
    </source>
</evidence>
<evidence type="ECO:0000313" key="2">
    <source>
        <dbReference type="Proteomes" id="UP001165960"/>
    </source>
</evidence>
<accession>A0ACC2SBY7</accession>
<gene>
    <name evidence="1" type="ORF">DSO57_1039539</name>
</gene>
<reference evidence="1" key="1">
    <citation type="submission" date="2022-04" db="EMBL/GenBank/DDBJ databases">
        <title>Genome of the entomopathogenic fungus Entomophthora muscae.</title>
        <authorList>
            <person name="Elya C."/>
            <person name="Lovett B.R."/>
            <person name="Lee E."/>
            <person name="Macias A.M."/>
            <person name="Hajek A.E."/>
            <person name="De Bivort B.L."/>
            <person name="Kasson M.T."/>
            <person name="De Fine Licht H.H."/>
            <person name="Stajich J.E."/>
        </authorList>
    </citation>
    <scope>NUCLEOTIDE SEQUENCE</scope>
    <source>
        <strain evidence="1">Berkeley</strain>
    </source>
</reference>
<protein>
    <submittedName>
        <fullName evidence="1">Uncharacterized protein</fullName>
    </submittedName>
</protein>
<dbReference type="Proteomes" id="UP001165960">
    <property type="component" value="Unassembled WGS sequence"/>
</dbReference>
<keyword evidence="2" id="KW-1185">Reference proteome</keyword>
<proteinExistence type="predicted"/>